<dbReference type="PANTHER" id="PTHR43304">
    <property type="entry name" value="PHYTOCHROME-LIKE PROTEIN CPH1"/>
    <property type="match status" value="1"/>
</dbReference>
<dbReference type="GO" id="GO:0000155">
    <property type="term" value="F:phosphorelay sensor kinase activity"/>
    <property type="evidence" value="ECO:0007669"/>
    <property type="project" value="InterPro"/>
</dbReference>
<feature type="domain" description="PAS" evidence="7">
    <location>
        <begin position="301"/>
        <end position="342"/>
    </location>
</feature>
<keyword evidence="3" id="KW-0597">Phosphoprotein</keyword>
<dbReference type="PRINTS" id="PR00344">
    <property type="entry name" value="BCTRLSENSOR"/>
</dbReference>
<feature type="domain" description="PAC" evidence="8">
    <location>
        <begin position="551"/>
        <end position="603"/>
    </location>
</feature>
<dbReference type="Gene3D" id="2.10.70.100">
    <property type="match status" value="1"/>
</dbReference>
<dbReference type="SMART" id="SM00091">
    <property type="entry name" value="PAS"/>
    <property type="match status" value="3"/>
</dbReference>
<sequence>MNTRSDSPHSFFTEDFFHQLFQQAHDGIFVTDRAGRYVEVNPRGCQLLGYTREELLRMTLQDVVRAEETITLPLSWEQLLGDKVIYRERYLRRKDGTLVPVEISAFALEGGYLVGLVRDASVQKATESQLKARLHQQAVVVELGQQALQGLPVQALLEQATRLISHTLQASWSLVLALLPDEQGLRFQAGVGWNHDDQDKRMAATPDTPAGYVLQTRQPLLVEDWRQDTRVPCPASWADHDVVSGISVVVEGRDRPFGVLGVYDNRPRTFHEEDVHFVQAIANVLAIALERKRVEEALQASEDRLQQVISQHPEGLVLSDQQGRMVYWNPAALTLHGYARWEDCARDLPAFEALYELSDLEGRVVPVEQWPLSRLFRGEAVQELELQVLHRQQQWKRIFRYGGGHFQDASGQPLYFLAITEVTRQRQAERALQRLNGELEQRVQDRTQALVHVNQQLASAHHALSASHAQLRQTTQLLQEAQRAAHLGNWEVTLVGQEERILYWSEEMSRLFGLPADPPPSLAAVAARVLPPYRSTFRKKLAQALRHGTAYHHTCRVKLPDGTQRYLESRGEPVPDPQGHTVKLRGFSQDITVRKQLEDQLKQANAQLEEKVAQRTAELVQRNQDLVRINQDLDNFLYMSSHDLRLPITNLEGLLAIRELLEEGMGPQRHWEAMMHQAIARLKTVIGHITEIVKVQRGLEKEVATVDLMEVIEGVQQDLATLIRTHQVRIEVALQVRQLRFIPTYLYSIVQNLVSNAIKYHHPERPAHVRISTHPEGTGVVLTVQDNGLGLSAAQQEKLFKMFQRLHTHVEGTGIGLYMIKRMLENYGGRIEVESQVEVGTTFRIFFQPSP</sequence>
<dbReference type="Proteomes" id="UP000198510">
    <property type="component" value="Unassembled WGS sequence"/>
</dbReference>
<dbReference type="InterPro" id="IPR029016">
    <property type="entry name" value="GAF-like_dom_sf"/>
</dbReference>
<dbReference type="SUPFAM" id="SSF55781">
    <property type="entry name" value="GAF domain-like"/>
    <property type="match status" value="1"/>
</dbReference>
<dbReference type="Pfam" id="PF13188">
    <property type="entry name" value="PAS_8"/>
    <property type="match status" value="1"/>
</dbReference>
<dbReference type="EC" id="2.7.13.3" evidence="2"/>
<dbReference type="SMART" id="SM00086">
    <property type="entry name" value="PAC"/>
    <property type="match status" value="3"/>
</dbReference>
<evidence type="ECO:0000259" key="7">
    <source>
        <dbReference type="PROSITE" id="PS50112"/>
    </source>
</evidence>
<dbReference type="InterPro" id="IPR013655">
    <property type="entry name" value="PAS_fold_3"/>
</dbReference>
<evidence type="ECO:0000256" key="1">
    <source>
        <dbReference type="ARBA" id="ARBA00000085"/>
    </source>
</evidence>
<dbReference type="OrthoDB" id="9124519at2"/>
<reference evidence="9 10" key="1">
    <citation type="submission" date="2016-10" db="EMBL/GenBank/DDBJ databases">
        <authorList>
            <person name="de Groot N.N."/>
        </authorList>
    </citation>
    <scope>NUCLEOTIDE SEQUENCE [LARGE SCALE GENOMIC DNA]</scope>
    <source>
        <strain evidence="9 10">DSM 25186</strain>
    </source>
</reference>
<evidence type="ECO:0000259" key="6">
    <source>
        <dbReference type="PROSITE" id="PS50109"/>
    </source>
</evidence>
<dbReference type="STRING" id="1075417.SAMN05421823_1184"/>
<dbReference type="NCBIfam" id="TIGR00229">
    <property type="entry name" value="sensory_box"/>
    <property type="match status" value="3"/>
</dbReference>
<dbReference type="PROSITE" id="PS50109">
    <property type="entry name" value="HIS_KIN"/>
    <property type="match status" value="1"/>
</dbReference>
<dbReference type="SUPFAM" id="SSF47384">
    <property type="entry name" value="Homodimeric domain of signal transducing histidine kinase"/>
    <property type="match status" value="1"/>
</dbReference>
<gene>
    <name evidence="9" type="ORF">SAMN05421823_1184</name>
</gene>
<dbReference type="Gene3D" id="1.10.287.130">
    <property type="match status" value="1"/>
</dbReference>
<dbReference type="Pfam" id="PF13426">
    <property type="entry name" value="PAS_9"/>
    <property type="match status" value="1"/>
</dbReference>
<evidence type="ECO:0000313" key="9">
    <source>
        <dbReference type="EMBL" id="SDM63822.1"/>
    </source>
</evidence>
<dbReference type="Pfam" id="PF02518">
    <property type="entry name" value="HATPase_c"/>
    <property type="match status" value="1"/>
</dbReference>
<dbReference type="InterPro" id="IPR000700">
    <property type="entry name" value="PAS-assoc_C"/>
</dbReference>
<dbReference type="Gene3D" id="3.30.565.10">
    <property type="entry name" value="Histidine kinase-like ATPase, C-terminal domain"/>
    <property type="match status" value="1"/>
</dbReference>
<dbReference type="Pfam" id="PF08447">
    <property type="entry name" value="PAS_3"/>
    <property type="match status" value="1"/>
</dbReference>
<comment type="catalytic activity">
    <reaction evidence="1">
        <text>ATP + protein L-histidine = ADP + protein N-phospho-L-histidine.</text>
        <dbReference type="EC" id="2.7.13.3"/>
    </reaction>
</comment>
<feature type="domain" description="PAS" evidence="7">
    <location>
        <begin position="492"/>
        <end position="548"/>
    </location>
</feature>
<dbReference type="PROSITE" id="PS50113">
    <property type="entry name" value="PAC"/>
    <property type="match status" value="1"/>
</dbReference>
<organism evidence="9 10">
    <name type="scientific">Catalinimonas alkaloidigena</name>
    <dbReference type="NCBI Taxonomy" id="1075417"/>
    <lineage>
        <taxon>Bacteria</taxon>
        <taxon>Pseudomonadati</taxon>
        <taxon>Bacteroidota</taxon>
        <taxon>Cytophagia</taxon>
        <taxon>Cytophagales</taxon>
        <taxon>Catalimonadaceae</taxon>
        <taxon>Catalinimonas</taxon>
    </lineage>
</organism>
<protein>
    <recommendedName>
        <fullName evidence="2">histidine kinase</fullName>
        <ecNumber evidence="2">2.7.13.3</ecNumber>
    </recommendedName>
</protein>
<dbReference type="CDD" id="cd00130">
    <property type="entry name" value="PAS"/>
    <property type="match status" value="3"/>
</dbReference>
<proteinExistence type="predicted"/>
<dbReference type="InterPro" id="IPR000014">
    <property type="entry name" value="PAS"/>
</dbReference>
<dbReference type="Gene3D" id="3.30.450.20">
    <property type="entry name" value="PAS domain"/>
    <property type="match status" value="3"/>
</dbReference>
<dbReference type="Pfam" id="PF01590">
    <property type="entry name" value="GAF"/>
    <property type="match status" value="1"/>
</dbReference>
<dbReference type="SMART" id="SM00065">
    <property type="entry name" value="GAF"/>
    <property type="match status" value="1"/>
</dbReference>
<feature type="domain" description="Histidine kinase" evidence="6">
    <location>
        <begin position="639"/>
        <end position="851"/>
    </location>
</feature>
<dbReference type="InterPro" id="IPR004358">
    <property type="entry name" value="Sig_transdc_His_kin-like_C"/>
</dbReference>
<name>A0A1G9UV64_9BACT</name>
<evidence type="ECO:0000259" key="8">
    <source>
        <dbReference type="PROSITE" id="PS50113"/>
    </source>
</evidence>
<dbReference type="PANTHER" id="PTHR43304:SF1">
    <property type="entry name" value="PAC DOMAIN-CONTAINING PROTEIN"/>
    <property type="match status" value="1"/>
</dbReference>
<evidence type="ECO:0000256" key="4">
    <source>
        <dbReference type="ARBA" id="ARBA00022679"/>
    </source>
</evidence>
<dbReference type="InterPro" id="IPR035965">
    <property type="entry name" value="PAS-like_dom_sf"/>
</dbReference>
<dbReference type="PROSITE" id="PS50112">
    <property type="entry name" value="PAS"/>
    <property type="match status" value="3"/>
</dbReference>
<dbReference type="InterPro" id="IPR003594">
    <property type="entry name" value="HATPase_dom"/>
</dbReference>
<keyword evidence="5" id="KW-0418">Kinase</keyword>
<dbReference type="AlphaFoldDB" id="A0A1G9UV64"/>
<dbReference type="InterPro" id="IPR005467">
    <property type="entry name" value="His_kinase_dom"/>
</dbReference>
<dbReference type="Gene3D" id="3.30.450.40">
    <property type="match status" value="1"/>
</dbReference>
<keyword evidence="10" id="KW-1185">Reference proteome</keyword>
<accession>A0A1G9UV64</accession>
<dbReference type="InterPro" id="IPR003018">
    <property type="entry name" value="GAF"/>
</dbReference>
<evidence type="ECO:0000256" key="2">
    <source>
        <dbReference type="ARBA" id="ARBA00012438"/>
    </source>
</evidence>
<dbReference type="InterPro" id="IPR052162">
    <property type="entry name" value="Sensor_kinase/Photoreceptor"/>
</dbReference>
<evidence type="ECO:0000256" key="3">
    <source>
        <dbReference type="ARBA" id="ARBA00022553"/>
    </source>
</evidence>
<evidence type="ECO:0000313" key="10">
    <source>
        <dbReference type="Proteomes" id="UP000198510"/>
    </source>
</evidence>
<dbReference type="SUPFAM" id="SSF55874">
    <property type="entry name" value="ATPase domain of HSP90 chaperone/DNA topoisomerase II/histidine kinase"/>
    <property type="match status" value="1"/>
</dbReference>
<dbReference type="SMART" id="SM00387">
    <property type="entry name" value="HATPase_c"/>
    <property type="match status" value="1"/>
</dbReference>
<dbReference type="InterPro" id="IPR001610">
    <property type="entry name" value="PAC"/>
</dbReference>
<evidence type="ECO:0000256" key="5">
    <source>
        <dbReference type="ARBA" id="ARBA00022777"/>
    </source>
</evidence>
<keyword evidence="4" id="KW-0808">Transferase</keyword>
<dbReference type="InterPro" id="IPR036097">
    <property type="entry name" value="HisK_dim/P_sf"/>
</dbReference>
<dbReference type="InterPro" id="IPR036890">
    <property type="entry name" value="HATPase_C_sf"/>
</dbReference>
<dbReference type="SUPFAM" id="SSF55785">
    <property type="entry name" value="PYP-like sensor domain (PAS domain)"/>
    <property type="match status" value="3"/>
</dbReference>
<dbReference type="RefSeq" id="WP_089688455.1">
    <property type="nucleotide sequence ID" value="NZ_FNFO01000018.1"/>
</dbReference>
<dbReference type="EMBL" id="FNFO01000018">
    <property type="protein sequence ID" value="SDM63822.1"/>
    <property type="molecule type" value="Genomic_DNA"/>
</dbReference>
<feature type="domain" description="PAS" evidence="7">
    <location>
        <begin position="13"/>
        <end position="68"/>
    </location>
</feature>